<feature type="transmembrane region" description="Helical" evidence="1">
    <location>
        <begin position="12"/>
        <end position="31"/>
    </location>
</feature>
<keyword evidence="1" id="KW-0472">Membrane</keyword>
<keyword evidence="1" id="KW-0812">Transmembrane</keyword>
<reference evidence="2 3" key="1">
    <citation type="journal article" date="2018" name="BMC Genomics">
        <title>Whole genome sequencing and function prediction of 133 gut anaerobes isolated from chicken caecum in pure cultures.</title>
        <authorList>
            <person name="Medvecky M."/>
            <person name="Cejkova D."/>
            <person name="Polansky O."/>
            <person name="Karasova D."/>
            <person name="Kubasova T."/>
            <person name="Cizek A."/>
            <person name="Rychlik I."/>
        </authorList>
    </citation>
    <scope>NUCLEOTIDE SEQUENCE [LARGE SCALE GENOMIC DNA]</scope>
    <source>
        <strain evidence="2 3">An13</strain>
    </source>
</reference>
<feature type="transmembrane region" description="Helical" evidence="1">
    <location>
        <begin position="43"/>
        <end position="64"/>
    </location>
</feature>
<name>A0A1Y4T2M6_9FIRM</name>
<keyword evidence="1" id="KW-1133">Transmembrane helix</keyword>
<comment type="caution">
    <text evidence="2">The sequence shown here is derived from an EMBL/GenBank/DDBJ whole genome shotgun (WGS) entry which is preliminary data.</text>
</comment>
<gene>
    <name evidence="2" type="ORF">B5E75_00905</name>
</gene>
<evidence type="ECO:0000313" key="2">
    <source>
        <dbReference type="EMBL" id="OUQ36384.1"/>
    </source>
</evidence>
<dbReference type="Proteomes" id="UP000195305">
    <property type="component" value="Unassembled WGS sequence"/>
</dbReference>
<evidence type="ECO:0000256" key="1">
    <source>
        <dbReference type="SAM" id="Phobius"/>
    </source>
</evidence>
<accession>A0A1Y4T2M6</accession>
<evidence type="ECO:0000313" key="3">
    <source>
        <dbReference type="Proteomes" id="UP000195305"/>
    </source>
</evidence>
<sequence>MNTFLKRFVQIIFFLAISWLYFHIIQKIIFLFSPSSSLTFDNILGLICIFIYIVFIIPLALIITHKISIQ</sequence>
<organism evidence="2 3">
    <name type="scientific">Massilimicrobiota timonensis</name>
    <dbReference type="NCBI Taxonomy" id="1776392"/>
    <lineage>
        <taxon>Bacteria</taxon>
        <taxon>Bacillati</taxon>
        <taxon>Bacillota</taxon>
        <taxon>Erysipelotrichia</taxon>
        <taxon>Erysipelotrichales</taxon>
        <taxon>Erysipelotrichaceae</taxon>
        <taxon>Massilimicrobiota</taxon>
    </lineage>
</organism>
<proteinExistence type="predicted"/>
<dbReference type="EMBL" id="NFLJ01000002">
    <property type="protein sequence ID" value="OUQ36384.1"/>
    <property type="molecule type" value="Genomic_DNA"/>
</dbReference>
<keyword evidence="3" id="KW-1185">Reference proteome</keyword>
<protein>
    <submittedName>
        <fullName evidence="2">Uncharacterized protein</fullName>
    </submittedName>
</protein>
<dbReference type="AlphaFoldDB" id="A0A1Y4T2M6"/>